<evidence type="ECO:0000313" key="1">
    <source>
        <dbReference type="EMBL" id="CAD7401701.1"/>
    </source>
</evidence>
<reference evidence="1" key="1">
    <citation type="submission" date="2020-11" db="EMBL/GenBank/DDBJ databases">
        <authorList>
            <person name="Tran Van P."/>
        </authorList>
    </citation>
    <scope>NUCLEOTIDE SEQUENCE</scope>
</reference>
<protein>
    <submittedName>
        <fullName evidence="1">Uncharacterized protein</fullName>
    </submittedName>
</protein>
<accession>A0A7R9GYP7</accession>
<dbReference type="EMBL" id="OD001383">
    <property type="protein sequence ID" value="CAD7401701.1"/>
    <property type="molecule type" value="Genomic_DNA"/>
</dbReference>
<sequence>MVPRETGQGKEVLHLAAWNHHRFRLVTDRVLSRQLAGRPRAVSCSCRRVEVRACVLVFVLLLIKGVGSQFFACTQGESRSQLVLKQTNNVFIDNNMGKSLNERVKAEVLES</sequence>
<gene>
    <name evidence="1" type="ORF">TPSB3V08_LOCUS3215</name>
</gene>
<organism evidence="1">
    <name type="scientific">Timema poppense</name>
    <name type="common">Walking stick</name>
    <dbReference type="NCBI Taxonomy" id="170557"/>
    <lineage>
        <taxon>Eukaryota</taxon>
        <taxon>Metazoa</taxon>
        <taxon>Ecdysozoa</taxon>
        <taxon>Arthropoda</taxon>
        <taxon>Hexapoda</taxon>
        <taxon>Insecta</taxon>
        <taxon>Pterygota</taxon>
        <taxon>Neoptera</taxon>
        <taxon>Polyneoptera</taxon>
        <taxon>Phasmatodea</taxon>
        <taxon>Timematodea</taxon>
        <taxon>Timematoidea</taxon>
        <taxon>Timematidae</taxon>
        <taxon>Timema</taxon>
    </lineage>
</organism>
<proteinExistence type="predicted"/>
<dbReference type="AlphaFoldDB" id="A0A7R9GYP7"/>
<name>A0A7R9GYP7_TIMPO</name>